<dbReference type="PROSITE" id="PS50845">
    <property type="entry name" value="RETICULON"/>
    <property type="match status" value="1"/>
</dbReference>
<feature type="compositionally biased region" description="Basic and acidic residues" evidence="7">
    <location>
        <begin position="268"/>
        <end position="283"/>
    </location>
</feature>
<feature type="transmembrane region" description="Helical" evidence="6">
    <location>
        <begin position="507"/>
        <end position="534"/>
    </location>
</feature>
<keyword evidence="2 6" id="KW-0812">Transmembrane</keyword>
<dbReference type="PANTHER" id="PTHR46626:SF1">
    <property type="entry name" value="RETICULON-LIKE PROTEIN B21"/>
    <property type="match status" value="1"/>
</dbReference>
<dbReference type="AlphaFoldDB" id="M7YQJ6"/>
<keyword evidence="3 6" id="KW-0256">Endoplasmic reticulum</keyword>
<keyword evidence="4 6" id="KW-1133">Transmembrane helix</keyword>
<dbReference type="InterPro" id="IPR003388">
    <property type="entry name" value="Reticulon"/>
</dbReference>
<evidence type="ECO:0000256" key="3">
    <source>
        <dbReference type="ARBA" id="ARBA00022824"/>
    </source>
</evidence>
<name>M7YQJ6_TRIUA</name>
<evidence type="ECO:0000256" key="5">
    <source>
        <dbReference type="ARBA" id="ARBA00023136"/>
    </source>
</evidence>
<evidence type="ECO:0000313" key="8">
    <source>
        <dbReference type="EMBL" id="EMS49286.1"/>
    </source>
</evidence>
<dbReference type="STRING" id="4572.M7YQJ6"/>
<protein>
    <recommendedName>
        <fullName evidence="6">Reticulon-like protein</fullName>
    </recommendedName>
</protein>
<evidence type="ECO:0000256" key="4">
    <source>
        <dbReference type="ARBA" id="ARBA00022989"/>
    </source>
</evidence>
<feature type="transmembrane region" description="Helical" evidence="6">
    <location>
        <begin position="187"/>
        <end position="206"/>
    </location>
</feature>
<evidence type="ECO:0000256" key="2">
    <source>
        <dbReference type="ARBA" id="ARBA00022692"/>
    </source>
</evidence>
<dbReference type="Pfam" id="PF02453">
    <property type="entry name" value="Reticulon"/>
    <property type="match status" value="1"/>
</dbReference>
<dbReference type="EMBL" id="KD244598">
    <property type="protein sequence ID" value="EMS49286.1"/>
    <property type="molecule type" value="Genomic_DNA"/>
</dbReference>
<evidence type="ECO:0000256" key="6">
    <source>
        <dbReference type="RuleBase" id="RU363132"/>
    </source>
</evidence>
<feature type="region of interest" description="Disordered" evidence="7">
    <location>
        <begin position="250"/>
        <end position="318"/>
    </location>
</feature>
<feature type="compositionally biased region" description="Acidic residues" evidence="7">
    <location>
        <begin position="297"/>
        <end position="309"/>
    </location>
</feature>
<evidence type="ECO:0000256" key="7">
    <source>
        <dbReference type="SAM" id="MobiDB-lite"/>
    </source>
</evidence>
<dbReference type="PANTHER" id="PTHR46626">
    <property type="entry name" value="RETICULON-LIKE PROTEIN B17"/>
    <property type="match status" value="1"/>
</dbReference>
<evidence type="ECO:0000256" key="1">
    <source>
        <dbReference type="ARBA" id="ARBA00004477"/>
    </source>
</evidence>
<dbReference type="eggNOG" id="ENOG502QQKT">
    <property type="taxonomic scope" value="Eukaryota"/>
</dbReference>
<feature type="region of interest" description="Disordered" evidence="7">
    <location>
        <begin position="1"/>
        <end position="22"/>
    </location>
</feature>
<reference evidence="8" key="1">
    <citation type="journal article" date="2013" name="Nature">
        <title>Draft genome of the wheat A-genome progenitor Triticum urartu.</title>
        <authorList>
            <person name="Ling H.Q."/>
            <person name="Zhao S."/>
            <person name="Liu D."/>
            <person name="Wang J."/>
            <person name="Sun H."/>
            <person name="Zhang C."/>
            <person name="Fan H."/>
            <person name="Li D."/>
            <person name="Dong L."/>
            <person name="Tao Y."/>
            <person name="Gao C."/>
            <person name="Wu H."/>
            <person name="Li Y."/>
            <person name="Cui Y."/>
            <person name="Guo X."/>
            <person name="Zheng S."/>
            <person name="Wang B."/>
            <person name="Yu K."/>
            <person name="Liang Q."/>
            <person name="Yang W."/>
            <person name="Lou X."/>
            <person name="Chen J."/>
            <person name="Feng M."/>
            <person name="Jian J."/>
            <person name="Zhang X."/>
            <person name="Luo G."/>
            <person name="Jiang Y."/>
            <person name="Liu J."/>
            <person name="Wang Z."/>
            <person name="Sha Y."/>
            <person name="Zhang B."/>
            <person name="Wu H."/>
            <person name="Tang D."/>
            <person name="Shen Q."/>
            <person name="Xue P."/>
            <person name="Zou S."/>
            <person name="Wang X."/>
            <person name="Liu X."/>
            <person name="Wang F."/>
            <person name="Yang Y."/>
            <person name="An X."/>
            <person name="Dong Z."/>
            <person name="Zhang K."/>
            <person name="Zhang X."/>
            <person name="Luo M.C."/>
            <person name="Dvorak J."/>
            <person name="Tong Y."/>
            <person name="Wang J."/>
            <person name="Yang H."/>
            <person name="Li Z."/>
            <person name="Wang D."/>
            <person name="Zhang A."/>
            <person name="Wang J."/>
        </authorList>
    </citation>
    <scope>NUCLEOTIDE SEQUENCE</scope>
</reference>
<feature type="compositionally biased region" description="Acidic residues" evidence="7">
    <location>
        <begin position="144"/>
        <end position="171"/>
    </location>
</feature>
<keyword evidence="5 6" id="KW-0472">Membrane</keyword>
<feature type="compositionally biased region" description="Basic and acidic residues" evidence="7">
    <location>
        <begin position="1"/>
        <end position="17"/>
    </location>
</feature>
<sequence length="694" mass="78532">MEKRRRSEEESGGDERGNSFVLLRSRRGEDGAGSWVGPMTRPPRVYKCATSIARVSGGRVVQVTARVHGGRVDGRRRLPFTTTDVDEWATTMALGGSLTTLPIVYLTIAKRVTTPAKKLAGEVKEVVVVEVEKAPLPQPKNIEEEAEEEEDQEEWEEELEAEEEEEEEEEEKERTNKILRHRQKVRANSDFAFLFFFSFSIWQFFLCCDGGIICASAGAIRPVAAPTEDERAANLEPLKLAAAVNLRAMNPEPMTPPLKKKPTPVVIHRTDPEPARTSPEKKASPVIRRHFPKQEPVDDTPPEEEEYEEIQGRPSALSTSNRRMQNIVDLVMWRDVSKSAFVFGFGTFSLISCSYAKDLNFNTITAASYLGLVYLGLRFLSKSLLNRGESVECDDETNNERSHYLVGEEDAVWLLRLVLPYVNEVLLNLRSLFSGEPATTMKLALLLFAMARCGNFVTLWTLAKLVFFGIFTIPKVCSSYSTQLARYGKFWLERFRDAWESCSHKKAVVAAVFTLVWNVSSTVARVWAVFMLVVAMKCYQQRMMEFGWSSSVEEPAENDEQQQQQEESPAKPAQTEKAHDQGSHGFVAARHRRMPVSGDFARERLRAGGGIPAQGLDFHYIFLDQCLLLELEISDPFFNKWNVSLEHLLWRKKARTRALAEESPTNVRCKAPRLIKIILTYSPKKSIEFSKSVS</sequence>
<comment type="subcellular location">
    <subcellularLocation>
        <location evidence="1 6">Endoplasmic reticulum membrane</location>
        <topology evidence="1 6">Multi-pass membrane protein</topology>
    </subcellularLocation>
</comment>
<feature type="compositionally biased region" description="Low complexity" evidence="7">
    <location>
        <begin position="561"/>
        <end position="573"/>
    </location>
</feature>
<dbReference type="GO" id="GO:0005789">
    <property type="term" value="C:endoplasmic reticulum membrane"/>
    <property type="evidence" value="ECO:0007669"/>
    <property type="project" value="UniProtKB-SubCell"/>
</dbReference>
<feature type="region of interest" description="Disordered" evidence="7">
    <location>
        <begin position="138"/>
        <end position="176"/>
    </location>
</feature>
<feature type="region of interest" description="Disordered" evidence="7">
    <location>
        <begin position="554"/>
        <end position="584"/>
    </location>
</feature>
<gene>
    <name evidence="8" type="ORF">TRIUR3_24986</name>
</gene>
<accession>M7YQJ6</accession>
<proteinExistence type="predicted"/>
<dbReference type="InterPro" id="IPR044647">
    <property type="entry name" value="RTNLB17/18/21"/>
</dbReference>
<organism evidence="8">
    <name type="scientific">Triticum urartu</name>
    <name type="common">Red wild einkorn</name>
    <name type="synonym">Crithodium urartu</name>
    <dbReference type="NCBI Taxonomy" id="4572"/>
    <lineage>
        <taxon>Eukaryota</taxon>
        <taxon>Viridiplantae</taxon>
        <taxon>Streptophyta</taxon>
        <taxon>Embryophyta</taxon>
        <taxon>Tracheophyta</taxon>
        <taxon>Spermatophyta</taxon>
        <taxon>Magnoliopsida</taxon>
        <taxon>Liliopsida</taxon>
        <taxon>Poales</taxon>
        <taxon>Poaceae</taxon>
        <taxon>BOP clade</taxon>
        <taxon>Pooideae</taxon>
        <taxon>Triticodae</taxon>
        <taxon>Triticeae</taxon>
        <taxon>Triticinae</taxon>
        <taxon>Triticum</taxon>
    </lineage>
</organism>